<dbReference type="Gene3D" id="1.10.486.10">
    <property type="entry name" value="PCRA, domain 4"/>
    <property type="match status" value="1"/>
</dbReference>
<dbReference type="Gene3D" id="3.40.50.300">
    <property type="entry name" value="P-loop containing nucleotide triphosphate hydrolases"/>
    <property type="match status" value="1"/>
</dbReference>
<dbReference type="SUPFAM" id="SSF52980">
    <property type="entry name" value="Restriction endonuclease-like"/>
    <property type="match status" value="1"/>
</dbReference>
<evidence type="ECO:0000313" key="3">
    <source>
        <dbReference type="Proteomes" id="UP000191680"/>
    </source>
</evidence>
<dbReference type="AlphaFoldDB" id="A0A1V6LVX0"/>
<gene>
    <name evidence="2" type="ORF">BUL40_01910</name>
</gene>
<sequence length="913" mass="105057">MISFLQETVLKIVAESPNLGQSYFILPSRRAGLYLKKHLAQQLKKPIISPKIISIEEFILEVSELKETTNFDLLLKLYECYLEIEPKETLADFLTWGTTLLGDFNEIDRHLGNAEELFNYITAVTRIQQWNPNQEPTDLIKGNLKFINRLTELYPKYQKTLLSVQTGYQGLIYRTAHQKIEAFKRTKGVEHYFFIGFNALNTAESEIVKCLLDSGSAKIYWDIDAHFYEDKQHEAGYFIRSHQQTWKFLQENPITPSKLYNSESKKITITGTPKNIAQAKYVGNLLKEIYKNPEIKQSPVALVLSDETLLPAVLNALPKEVPQTNITMGLPLAKTALNAFICTFLRTHQTKNQKGWYHKDILQLTSNTYFKTVLKPYEITKLSSLLQYIKEQNILFLPVEQIAEQFDEESLVHLLLNSNNDNPERFVKNLLEVLEKLRQVYISKENTYELQSLKRFIQVINQLNLLQTRKSYIKDLNTLESLYLELIDSEQIDFKGSPTDGLQIMGMLESRNLDFETVILVSVNEGILPAGKSNNSFIPFEIKKEFGLPTYKEKDAVYAYHFYRLLQRCKNAYITYNTEPDVLLGNEKSRFISQLLTDDSLKLELKEILATPKISSFKKEKRAVEKTELLVDRLKEIAASGFSPSSLSNYIKNPYNFYLQSVLRIRDVEQVEEQIAHNTFGTIIHDSLEELYLPLVNTVLTKELLNTLNSKVKEVVKKQFLKFYTETDLKNGQNLIALRVVEQYVHKQIEFDINRIKNNKIVVLGLELDLRLALAHFKDFPVFLRGKIDRIESVNGDIHILDYKTGNVAISEVKTADFDSITTSDTSLKAFQLLCYALMYHKQNGVDQFKAGIIPIKNLNLGTILFGIKDTPRAQKNNPIIDLELLTSFEQQLNILIGTILDPSVPFIDLDET</sequence>
<feature type="domain" description="PD-(D/E)XK endonuclease-like" evidence="1">
    <location>
        <begin position="642"/>
        <end position="906"/>
    </location>
</feature>
<dbReference type="Proteomes" id="UP000191680">
    <property type="component" value="Unassembled WGS sequence"/>
</dbReference>
<dbReference type="EMBL" id="MTBC01000001">
    <property type="protein sequence ID" value="OQD44331.1"/>
    <property type="molecule type" value="Genomic_DNA"/>
</dbReference>
<evidence type="ECO:0000259" key="1">
    <source>
        <dbReference type="Pfam" id="PF12705"/>
    </source>
</evidence>
<reference evidence="2 3" key="1">
    <citation type="submission" date="2016-12" db="EMBL/GenBank/DDBJ databases">
        <authorList>
            <person name="Song W.-J."/>
            <person name="Kurnit D.M."/>
        </authorList>
    </citation>
    <scope>NUCLEOTIDE SEQUENCE [LARGE SCALE GENOMIC DNA]</scope>
    <source>
        <strain evidence="2 3">HSG9</strain>
    </source>
</reference>
<dbReference type="Pfam" id="PF12705">
    <property type="entry name" value="PDDEXK_1"/>
    <property type="match status" value="1"/>
</dbReference>
<keyword evidence="3" id="KW-1185">Reference proteome</keyword>
<protein>
    <recommendedName>
        <fullName evidence="1">PD-(D/E)XK endonuclease-like domain-containing protein</fullName>
    </recommendedName>
</protein>
<dbReference type="SUPFAM" id="SSF52540">
    <property type="entry name" value="P-loop containing nucleoside triphosphate hydrolases"/>
    <property type="match status" value="1"/>
</dbReference>
<comment type="caution">
    <text evidence="2">The sequence shown here is derived from an EMBL/GenBank/DDBJ whole genome shotgun (WGS) entry which is preliminary data.</text>
</comment>
<name>A0A1V6LVX0_9FLAO</name>
<dbReference type="InterPro" id="IPR038726">
    <property type="entry name" value="PDDEXK_AddAB-type"/>
</dbReference>
<evidence type="ECO:0000313" key="2">
    <source>
        <dbReference type="EMBL" id="OQD44331.1"/>
    </source>
</evidence>
<proteinExistence type="predicted"/>
<dbReference type="OrthoDB" id="9762792at2"/>
<dbReference type="InterPro" id="IPR011604">
    <property type="entry name" value="PDDEXK-like_dom_sf"/>
</dbReference>
<dbReference type="InterPro" id="IPR027417">
    <property type="entry name" value="P-loop_NTPase"/>
</dbReference>
<dbReference type="Gene3D" id="3.90.320.10">
    <property type="match status" value="1"/>
</dbReference>
<dbReference type="InterPro" id="IPR011335">
    <property type="entry name" value="Restrct_endonuc-II-like"/>
</dbReference>
<dbReference type="RefSeq" id="WP_080317845.1">
    <property type="nucleotide sequence ID" value="NZ_MTBC01000001.1"/>
</dbReference>
<organism evidence="2 3">
    <name type="scientific">Croceivirga radicis</name>
    <dbReference type="NCBI Taxonomy" id="1929488"/>
    <lineage>
        <taxon>Bacteria</taxon>
        <taxon>Pseudomonadati</taxon>
        <taxon>Bacteroidota</taxon>
        <taxon>Flavobacteriia</taxon>
        <taxon>Flavobacteriales</taxon>
        <taxon>Flavobacteriaceae</taxon>
        <taxon>Croceivirga</taxon>
    </lineage>
</organism>
<accession>A0A1V6LVX0</accession>